<keyword evidence="1" id="KW-1133">Transmembrane helix</keyword>
<keyword evidence="1" id="KW-0472">Membrane</keyword>
<organism evidence="2 3">
    <name type="scientific">Candidatus Chlamydia sanziniae</name>
    <dbReference type="NCBI Taxonomy" id="1806891"/>
    <lineage>
        <taxon>Bacteria</taxon>
        <taxon>Pseudomonadati</taxon>
        <taxon>Chlamydiota</taxon>
        <taxon>Chlamydiia</taxon>
        <taxon>Chlamydiales</taxon>
        <taxon>Chlamydiaceae</taxon>
        <taxon>Chlamydia/Chlamydophila group</taxon>
        <taxon>Chlamydia</taxon>
    </lineage>
</organism>
<dbReference type="Proteomes" id="UP000078162">
    <property type="component" value="Chromosome"/>
</dbReference>
<dbReference type="EMBL" id="CP014639">
    <property type="protein sequence ID" value="ANH78943.1"/>
    <property type="molecule type" value="Genomic_DNA"/>
</dbReference>
<dbReference type="Pfam" id="PF04890">
    <property type="entry name" value="DUF648"/>
    <property type="match status" value="1"/>
</dbReference>
<keyword evidence="3" id="KW-1185">Reference proteome</keyword>
<feature type="transmembrane region" description="Helical" evidence="1">
    <location>
        <begin position="49"/>
        <end position="67"/>
    </location>
</feature>
<reference evidence="2 3" key="1">
    <citation type="submission" date="2016-03" db="EMBL/GenBank/DDBJ databases">
        <title>Culture-independent genomics supports pathogen discovery for uncultivable bacteria within the genus Chlamydia.</title>
        <authorList>
            <person name="Taylor-Brown A."/>
            <person name="Bachmann N.L."/>
            <person name="Borel N."/>
            <person name="Polkinghorne A."/>
        </authorList>
    </citation>
    <scope>NUCLEOTIDE SEQUENCE [LARGE SCALE GENOMIC DNA]</scope>
    <source>
        <strain evidence="2 3">2742-308</strain>
    </source>
</reference>
<sequence length="128" mass="14608">MNKLLHKVDSYLFLGGTRHTILTINADSIGLVEEEQSEVSTLIKILKCLSFLFFPILLIALALYYLLHKHFEAHYNLFYLPELPNKKEKLTVLEHPEAILEAALNTDALCSRNNKLSLPILQSLFSNL</sequence>
<dbReference type="InterPro" id="IPR006974">
    <property type="entry name" value="DUF648"/>
</dbReference>
<dbReference type="PATRIC" id="fig|1806891.3.peg.767"/>
<dbReference type="AlphaFoldDB" id="A0A1A9HXX8"/>
<protein>
    <submittedName>
        <fullName evidence="2">Uncharacterized protein</fullName>
    </submittedName>
</protein>
<dbReference type="STRING" id="1806891.Cs308_0773"/>
<gene>
    <name evidence="2" type="ORF">Cs308_0773</name>
</gene>
<dbReference type="KEGG" id="csaz:Cs308_0773"/>
<proteinExistence type="predicted"/>
<evidence type="ECO:0000313" key="3">
    <source>
        <dbReference type="Proteomes" id="UP000078162"/>
    </source>
</evidence>
<evidence type="ECO:0000256" key="1">
    <source>
        <dbReference type="SAM" id="Phobius"/>
    </source>
</evidence>
<name>A0A1A9HXX8_9CHLA</name>
<accession>A0A1A9HXX8</accession>
<evidence type="ECO:0000313" key="2">
    <source>
        <dbReference type="EMBL" id="ANH78943.1"/>
    </source>
</evidence>
<keyword evidence="1" id="KW-0812">Transmembrane</keyword>